<dbReference type="InterPro" id="IPR052184">
    <property type="entry name" value="SDR_enzymes"/>
</dbReference>
<dbReference type="PANTHER" id="PTHR45458">
    <property type="entry name" value="SHORT-CHAIN DEHYDROGENASE/REDUCTASE SDR"/>
    <property type="match status" value="1"/>
</dbReference>
<name>A0A4V3BCH9_9RHOB</name>
<dbReference type="EMBL" id="SMZO01000004">
    <property type="protein sequence ID" value="TDL90929.1"/>
    <property type="molecule type" value="Genomic_DNA"/>
</dbReference>
<sequence>MRVLITGANRGIGQGLLAHYAAQPETVAFGTVRSTPADDALTQLDVTRPEGFTDLAARFHDVALDLLVCNAGVYPDKGMTLDTKISPDIWSQAFSVNVTGVWMTIEALLPALQRAKTPRIAIISSIMGSSERAPGGSYVYRASKAAVTNLGRNLAVDLAPKGISVGMYHPGWVRTDMGGSSADISRDASVAGLTARFAALGPETSGVFESYDGTPIPF</sequence>
<evidence type="ECO:0000256" key="1">
    <source>
        <dbReference type="RuleBase" id="RU000363"/>
    </source>
</evidence>
<organism evidence="2 3">
    <name type="scientific">Meridianimarinicoccus aquatilis</name>
    <dbReference type="NCBI Taxonomy" id="2552766"/>
    <lineage>
        <taxon>Bacteria</taxon>
        <taxon>Pseudomonadati</taxon>
        <taxon>Pseudomonadota</taxon>
        <taxon>Alphaproteobacteria</taxon>
        <taxon>Rhodobacterales</taxon>
        <taxon>Paracoccaceae</taxon>
        <taxon>Meridianimarinicoccus</taxon>
    </lineage>
</organism>
<dbReference type="OrthoDB" id="9785826at2"/>
<dbReference type="Pfam" id="PF00106">
    <property type="entry name" value="adh_short"/>
    <property type="match status" value="1"/>
</dbReference>
<dbReference type="Gene3D" id="3.40.50.720">
    <property type="entry name" value="NAD(P)-binding Rossmann-like Domain"/>
    <property type="match status" value="1"/>
</dbReference>
<keyword evidence="3" id="KW-1185">Reference proteome</keyword>
<dbReference type="PANTHER" id="PTHR45458:SF2">
    <property type="entry name" value="OXIDOREDUCTASE, SHORT CHAIN DEHYDROGENASE_REDUCTASE FAMILY SUPERFAMILY (AFU_ORTHOLOGUE AFUA_3G13450)"/>
    <property type="match status" value="1"/>
</dbReference>
<comment type="similarity">
    <text evidence="1">Belongs to the short-chain dehydrogenases/reductases (SDR) family.</text>
</comment>
<evidence type="ECO:0000313" key="2">
    <source>
        <dbReference type="EMBL" id="TDL90929.1"/>
    </source>
</evidence>
<reference evidence="2 3" key="1">
    <citation type="submission" date="2019-03" db="EMBL/GenBank/DDBJ databases">
        <title>Rhodobacteraceae bacterium SM1902, a new member of the family Rhodobacteraceae isolated from Yantai.</title>
        <authorList>
            <person name="Sun Y."/>
        </authorList>
    </citation>
    <scope>NUCLEOTIDE SEQUENCE [LARGE SCALE GENOMIC DNA]</scope>
    <source>
        <strain evidence="2 3">SM1902</strain>
    </source>
</reference>
<dbReference type="CDD" id="cd05325">
    <property type="entry name" value="carb_red_sniffer_like_SDR_c"/>
    <property type="match status" value="1"/>
</dbReference>
<dbReference type="PRINTS" id="PR00080">
    <property type="entry name" value="SDRFAMILY"/>
</dbReference>
<accession>A0A4V3BCH9</accession>
<dbReference type="GO" id="GO:0016616">
    <property type="term" value="F:oxidoreductase activity, acting on the CH-OH group of donors, NAD or NADP as acceptor"/>
    <property type="evidence" value="ECO:0007669"/>
    <property type="project" value="TreeGrafter"/>
</dbReference>
<gene>
    <name evidence="2" type="ORF">E2L05_02685</name>
</gene>
<dbReference type="InterPro" id="IPR036291">
    <property type="entry name" value="NAD(P)-bd_dom_sf"/>
</dbReference>
<dbReference type="SUPFAM" id="SSF51735">
    <property type="entry name" value="NAD(P)-binding Rossmann-fold domains"/>
    <property type="match status" value="1"/>
</dbReference>
<dbReference type="InterPro" id="IPR002347">
    <property type="entry name" value="SDR_fam"/>
</dbReference>
<evidence type="ECO:0000313" key="3">
    <source>
        <dbReference type="Proteomes" id="UP000294562"/>
    </source>
</evidence>
<comment type="caution">
    <text evidence="2">The sequence shown here is derived from an EMBL/GenBank/DDBJ whole genome shotgun (WGS) entry which is preliminary data.</text>
</comment>
<protein>
    <submittedName>
        <fullName evidence="2">SDR family oxidoreductase</fullName>
    </submittedName>
</protein>
<dbReference type="Proteomes" id="UP000294562">
    <property type="component" value="Unassembled WGS sequence"/>
</dbReference>
<dbReference type="RefSeq" id="WP_133341352.1">
    <property type="nucleotide sequence ID" value="NZ_SMZO01000004.1"/>
</dbReference>
<proteinExistence type="inferred from homology"/>
<dbReference type="PRINTS" id="PR00081">
    <property type="entry name" value="GDHRDH"/>
</dbReference>
<dbReference type="AlphaFoldDB" id="A0A4V3BCH9"/>